<evidence type="ECO:0000259" key="2">
    <source>
        <dbReference type="Pfam" id="PF08303"/>
    </source>
</evidence>
<evidence type="ECO:0000313" key="4">
    <source>
        <dbReference type="EMBL" id="KXN69556.1"/>
    </source>
</evidence>
<sequence>MLSMESYVGESKIPTSCIPQHKISFISLVESSDESKKFSRPVTCTKQSVGDASFTSWRMNEFMYKKATNSLPTMARGLFTVDDPKPKIAIRGYDKFFNLNEAATTKKDYLVKHAKGPFIVTIKENGCIIFVSSFQNQLLVASKHSLTSDHAKRGKYWLQKHLNLVNATENDLIQFLEENQVTLCFELCDDSFEEHILPYSPQHTGLHIHGVNYNKPIFETWPMDRVAQVAERFGFLSVSYKTYSTFEDVFKLFQQLEIDQGYYNNRAIEGVVVRCLLDAATSDFFFKYKMDEPYLLFREFRELTKNYLTNPKEFKMKLRYTQSQNYLTWLKKKAKDEPELFEGIGRNHGVVKCREVFYEESKLDIDCTKAENYVSKSVVKVKYVIMTVGTIGCGKSSLTKSLGQLFPTWGHVQSDACKTGKSFIKQTLLSLNSHNVVIAEKNHHLSILRNTLMDSVLKVYPSTKFIALHWDLFSSPVQDTINTIYSRVLKRGKNHPNLTPQSNWNLEKIMQEFYSSFEPLGNDSHLYDHIIELKINGKLEENIDKTLFELQSEKCDNIGKLAIDDEKLKAVIQEALKYSATEYNKQEMLKKAQYYGIALLAPIYDLVVSKLKLNDDHPLVVTLDELFTPKTALAYHVTLIHSNENTGPDAQNLNSNWNYYESNQHNILGTPVIIEADKILFVKGIIVTLCVSRIKDSNGREITKQLPTSRPDLHITMGCNRAKVKPVFSNEIISEYKKSRIQQQILCTTDRKMQTDFVAKSPENLIQILSHKQSRCSCGNSIKHDSLSGNIEHLVESLGEIKLRDGDFILKSDAEYTVHSIDLTPPLSLLGRVTAFK</sequence>
<dbReference type="Pfam" id="PF09511">
    <property type="entry name" value="RNA_lig_T4_1"/>
    <property type="match status" value="1"/>
</dbReference>
<dbReference type="GO" id="GO:0003972">
    <property type="term" value="F:RNA ligase (ATP) activity"/>
    <property type="evidence" value="ECO:0007669"/>
    <property type="project" value="InterPro"/>
</dbReference>
<dbReference type="InterPro" id="IPR015965">
    <property type="entry name" value="tRNA_lig_PDEase"/>
</dbReference>
<feature type="domain" description="T4 RNA ligase 1-like N-terminal" evidence="3">
    <location>
        <begin position="75"/>
        <end position="295"/>
    </location>
</feature>
<dbReference type="GO" id="GO:0006388">
    <property type="term" value="P:tRNA splicing, via endonucleolytic cleavage and ligation"/>
    <property type="evidence" value="ECO:0007669"/>
    <property type="project" value="InterPro"/>
</dbReference>
<proteinExistence type="predicted"/>
<dbReference type="InterPro" id="IPR019039">
    <property type="entry name" value="T4-Rnl1-like_N"/>
</dbReference>
<organism evidence="4 5">
    <name type="scientific">Conidiobolus coronatus (strain ATCC 28846 / CBS 209.66 / NRRL 28638)</name>
    <name type="common">Delacroixia coronata</name>
    <dbReference type="NCBI Taxonomy" id="796925"/>
    <lineage>
        <taxon>Eukaryota</taxon>
        <taxon>Fungi</taxon>
        <taxon>Fungi incertae sedis</taxon>
        <taxon>Zoopagomycota</taxon>
        <taxon>Entomophthoromycotina</taxon>
        <taxon>Entomophthoromycetes</taxon>
        <taxon>Entomophthorales</taxon>
        <taxon>Ancylistaceae</taxon>
        <taxon>Conidiobolus</taxon>
    </lineage>
</organism>
<dbReference type="AlphaFoldDB" id="A0A137P3F5"/>
<dbReference type="EMBL" id="KQ964530">
    <property type="protein sequence ID" value="KXN69556.1"/>
    <property type="molecule type" value="Genomic_DNA"/>
</dbReference>
<dbReference type="GO" id="GO:0005524">
    <property type="term" value="F:ATP binding"/>
    <property type="evidence" value="ECO:0007669"/>
    <property type="project" value="InterPro"/>
</dbReference>
<protein>
    <recommendedName>
        <fullName evidence="6">tRNA ligase</fullName>
    </recommendedName>
</protein>
<feature type="domain" description="tRNA ligase phosphodiesterase" evidence="1">
    <location>
        <begin position="539"/>
        <end position="739"/>
    </location>
</feature>
<evidence type="ECO:0000259" key="3">
    <source>
        <dbReference type="Pfam" id="PF09511"/>
    </source>
</evidence>
<dbReference type="InterPro" id="IPR015966">
    <property type="entry name" value="tRNA_lig_kin_fungi"/>
</dbReference>
<name>A0A137P3F5_CONC2</name>
<dbReference type="SUPFAM" id="SSF52540">
    <property type="entry name" value="P-loop containing nucleoside triphosphate hydrolases"/>
    <property type="match status" value="1"/>
</dbReference>
<evidence type="ECO:0000259" key="1">
    <source>
        <dbReference type="Pfam" id="PF08302"/>
    </source>
</evidence>
<reference evidence="4 5" key="1">
    <citation type="journal article" date="2015" name="Genome Biol. Evol.">
        <title>Phylogenomic analyses indicate that early fungi evolved digesting cell walls of algal ancestors of land plants.</title>
        <authorList>
            <person name="Chang Y."/>
            <person name="Wang S."/>
            <person name="Sekimoto S."/>
            <person name="Aerts A.L."/>
            <person name="Choi C."/>
            <person name="Clum A."/>
            <person name="LaButti K.M."/>
            <person name="Lindquist E.A."/>
            <person name="Yee Ngan C."/>
            <person name="Ohm R.A."/>
            <person name="Salamov A.A."/>
            <person name="Grigoriev I.V."/>
            <person name="Spatafora J.W."/>
            <person name="Berbee M.L."/>
        </authorList>
    </citation>
    <scope>NUCLEOTIDE SEQUENCE [LARGE SCALE GENOMIC DNA]</scope>
    <source>
        <strain evidence="4 5">NRRL 28638</strain>
    </source>
</reference>
<dbReference type="GO" id="GO:0005634">
    <property type="term" value="C:nucleus"/>
    <property type="evidence" value="ECO:0007669"/>
    <property type="project" value="TreeGrafter"/>
</dbReference>
<gene>
    <name evidence="4" type="ORF">CONCODRAFT_7966</name>
</gene>
<dbReference type="Proteomes" id="UP000070444">
    <property type="component" value="Unassembled WGS sequence"/>
</dbReference>
<dbReference type="PANTHER" id="PTHR32004:SF1">
    <property type="entry name" value="TRNA LIGASE"/>
    <property type="match status" value="1"/>
</dbReference>
<dbReference type="OrthoDB" id="276239at2759"/>
<feature type="domain" description="tRNA ligase kinase" evidence="2">
    <location>
        <begin position="384"/>
        <end position="535"/>
    </location>
</feature>
<dbReference type="Gene3D" id="3.40.50.300">
    <property type="entry name" value="P-loop containing nucleotide triphosphate hydrolases"/>
    <property type="match status" value="1"/>
</dbReference>
<keyword evidence="5" id="KW-1185">Reference proteome</keyword>
<evidence type="ECO:0000313" key="5">
    <source>
        <dbReference type="Proteomes" id="UP000070444"/>
    </source>
</evidence>
<dbReference type="Pfam" id="PF08303">
    <property type="entry name" value="tRNA_lig_kinase"/>
    <property type="match status" value="1"/>
</dbReference>
<dbReference type="Gene3D" id="3.30.470.30">
    <property type="entry name" value="DNA ligase/mRNA capping enzyme"/>
    <property type="match status" value="1"/>
</dbReference>
<dbReference type="Pfam" id="PF08302">
    <property type="entry name" value="tRNA_lig_CPD"/>
    <property type="match status" value="1"/>
</dbReference>
<dbReference type="InterPro" id="IPR027417">
    <property type="entry name" value="P-loop_NTPase"/>
</dbReference>
<dbReference type="PANTHER" id="PTHR32004">
    <property type="entry name" value="TRNA LIGASE"/>
    <property type="match status" value="1"/>
</dbReference>
<dbReference type="STRING" id="796925.A0A137P3F5"/>
<evidence type="ECO:0008006" key="6">
    <source>
        <dbReference type="Google" id="ProtNLM"/>
    </source>
</evidence>
<accession>A0A137P3F5</accession>